<dbReference type="EMBL" id="CP027569">
    <property type="protein sequence ID" value="AVO27525.1"/>
    <property type="molecule type" value="Genomic_DNA"/>
</dbReference>
<name>A0A2S0M7S8_MEGEL</name>
<gene>
    <name evidence="1" type="ORF">C6Y28_07870</name>
</gene>
<organism evidence="1 2">
    <name type="scientific">Megasphaera elsdenii</name>
    <dbReference type="NCBI Taxonomy" id="907"/>
    <lineage>
        <taxon>Bacteria</taxon>
        <taxon>Bacillati</taxon>
        <taxon>Bacillota</taxon>
        <taxon>Negativicutes</taxon>
        <taxon>Veillonellales</taxon>
        <taxon>Veillonellaceae</taxon>
        <taxon>Megasphaera</taxon>
    </lineage>
</organism>
<sequence>MDILYKDTYRIDSYLAQITNGTLRGVKLQNHASQGSSRSIKGSIKIASFNKGSKKLSDYLQEQNIDPHDHSIIELMNILDLPIYDNLPEKAQGALVHIHGQLSIRDFNACVDIVPFMAKNRQLFNIEKQEATNVNKMFSAITKFIPMNIEAELSMSSGEIVRGILKRDAMLDSYKDIASIYGVDLPGDWDIVGILDTGKPAPRPMKGKLRAGLDQLAAMAKLLYDDQSSNGTIIPILIFRCLEKG</sequence>
<accession>A0A2S0M7S8</accession>
<evidence type="ECO:0000313" key="1">
    <source>
        <dbReference type="EMBL" id="AVO27525.1"/>
    </source>
</evidence>
<reference evidence="1 2" key="1">
    <citation type="journal article" date="2018" name="Genome Announc.">
        <title>Complete genomes of two Megasphaera elsdenii strains, NCIMB 702410 and ATCC 25940.</title>
        <authorList>
            <person name="Hatmaker E.A."/>
            <person name="O'Dell K."/>
            <person name="Riley L.A."/>
            <person name="Klingeman D.M."/>
            <person name="Guss A.M."/>
        </authorList>
    </citation>
    <scope>NUCLEOTIDE SEQUENCE [LARGE SCALE GENOMIC DNA]</scope>
    <source>
        <strain evidence="1 2">NCIMB702410</strain>
    </source>
</reference>
<dbReference type="AlphaFoldDB" id="A0A2S0M7S8"/>
<protein>
    <submittedName>
        <fullName evidence="1">Uncharacterized protein</fullName>
    </submittedName>
</protein>
<evidence type="ECO:0000313" key="2">
    <source>
        <dbReference type="Proteomes" id="UP000238358"/>
    </source>
</evidence>
<dbReference type="Proteomes" id="UP000238358">
    <property type="component" value="Chromosome"/>
</dbReference>
<proteinExistence type="predicted"/>